<dbReference type="InterPro" id="IPR018163">
    <property type="entry name" value="Thr/Ala-tRNA-synth_IIc_edit"/>
</dbReference>
<dbReference type="InterPro" id="IPR009000">
    <property type="entry name" value="Transl_B-barrel_sf"/>
</dbReference>
<evidence type="ECO:0000256" key="5">
    <source>
        <dbReference type="SAM" id="Coils"/>
    </source>
</evidence>
<dbReference type="Pfam" id="PF01411">
    <property type="entry name" value="tRNA-synt_2c"/>
    <property type="match status" value="1"/>
</dbReference>
<dbReference type="AlphaFoldDB" id="A0A5D0MFG5"/>
<dbReference type="Gene3D" id="3.30.980.10">
    <property type="entry name" value="Threonyl-trna Synthetase, Chain A, domain 2"/>
    <property type="match status" value="1"/>
</dbReference>
<dbReference type="SMART" id="SM00863">
    <property type="entry name" value="tRNA_SAD"/>
    <property type="match status" value="1"/>
</dbReference>
<evidence type="ECO:0000259" key="6">
    <source>
        <dbReference type="PROSITE" id="PS50860"/>
    </source>
</evidence>
<dbReference type="Pfam" id="PF07973">
    <property type="entry name" value="tRNA_SAD"/>
    <property type="match status" value="1"/>
</dbReference>
<proteinExistence type="predicted"/>
<evidence type="ECO:0000256" key="1">
    <source>
        <dbReference type="ARBA" id="ARBA00001947"/>
    </source>
</evidence>
<keyword evidence="3" id="KW-0479">Metal-binding</keyword>
<dbReference type="InterPro" id="IPR012947">
    <property type="entry name" value="tRNA_SAD"/>
</dbReference>
<name>A0A5D0MFG5_9BACT</name>
<dbReference type="GO" id="GO:0002161">
    <property type="term" value="F:aminoacyl-tRNA deacylase activity"/>
    <property type="evidence" value="ECO:0007669"/>
    <property type="project" value="UniProtKB-ARBA"/>
</dbReference>
<evidence type="ECO:0000313" key="7">
    <source>
        <dbReference type="EMBL" id="TYB31776.1"/>
    </source>
</evidence>
<dbReference type="EMBL" id="VSIX01000029">
    <property type="protein sequence ID" value="TYB31776.1"/>
    <property type="molecule type" value="Genomic_DNA"/>
</dbReference>
<feature type="domain" description="Alanyl-transfer RNA synthetases family profile" evidence="6">
    <location>
        <begin position="1"/>
        <end position="234"/>
    </location>
</feature>
<dbReference type="SUPFAM" id="SSF55186">
    <property type="entry name" value="ThrRS/AlaRS common domain"/>
    <property type="match status" value="1"/>
</dbReference>
<keyword evidence="5" id="KW-0175">Coiled coil</keyword>
<accession>A0A5D0MFG5</accession>
<dbReference type="SUPFAM" id="SSF50447">
    <property type="entry name" value="Translation proteins"/>
    <property type="match status" value="1"/>
</dbReference>
<comment type="cofactor">
    <cofactor evidence="1">
        <name>Zn(2+)</name>
        <dbReference type="ChEBI" id="CHEBI:29105"/>
    </cofactor>
</comment>
<dbReference type="Gene3D" id="2.40.30.130">
    <property type="match status" value="1"/>
</dbReference>
<comment type="caution">
    <text evidence="7">The sequence shown here is derived from an EMBL/GenBank/DDBJ whole genome shotgun (WGS) entry which is preliminary data.</text>
</comment>
<keyword evidence="4" id="KW-0862">Zinc</keyword>
<dbReference type="GO" id="GO:0005524">
    <property type="term" value="F:ATP binding"/>
    <property type="evidence" value="ECO:0007669"/>
    <property type="project" value="InterPro"/>
</dbReference>
<dbReference type="Proteomes" id="UP000324143">
    <property type="component" value="Unassembled WGS sequence"/>
</dbReference>
<reference evidence="7" key="1">
    <citation type="submission" date="2019-08" db="EMBL/GenBank/DDBJ databases">
        <title>Genomic characterization of a novel candidate phylum (ARYD3) from a high temperature, high salinity tertiary oil reservoir in north central Oklahoma, USA.</title>
        <authorList>
            <person name="Youssef N.H."/>
            <person name="Yadav A."/>
            <person name="Elshahed M.S."/>
        </authorList>
    </citation>
    <scope>NUCLEOTIDE SEQUENCE [LARGE SCALE GENOMIC DNA]</scope>
    <source>
        <strain evidence="7">ARYD3</strain>
    </source>
</reference>
<dbReference type="GO" id="GO:0005737">
    <property type="term" value="C:cytoplasm"/>
    <property type="evidence" value="ECO:0007669"/>
    <property type="project" value="UniProtKB-SubCell"/>
</dbReference>
<dbReference type="GO" id="GO:0046872">
    <property type="term" value="F:metal ion binding"/>
    <property type="evidence" value="ECO:0007669"/>
    <property type="project" value="UniProtKB-KW"/>
</dbReference>
<dbReference type="PROSITE" id="PS50860">
    <property type="entry name" value="AA_TRNA_LIGASE_II_ALA"/>
    <property type="match status" value="1"/>
</dbReference>
<dbReference type="PANTHER" id="PTHR43462">
    <property type="entry name" value="ALANYL-TRNA EDITING PROTEIN"/>
    <property type="match status" value="1"/>
</dbReference>
<evidence type="ECO:0000256" key="4">
    <source>
        <dbReference type="ARBA" id="ARBA00022833"/>
    </source>
</evidence>
<dbReference type="GO" id="GO:0006419">
    <property type="term" value="P:alanyl-tRNA aminoacylation"/>
    <property type="evidence" value="ECO:0007669"/>
    <property type="project" value="InterPro"/>
</dbReference>
<dbReference type="GO" id="GO:0003676">
    <property type="term" value="F:nucleic acid binding"/>
    <property type="evidence" value="ECO:0007669"/>
    <property type="project" value="InterPro"/>
</dbReference>
<evidence type="ECO:0000256" key="2">
    <source>
        <dbReference type="ARBA" id="ARBA00004496"/>
    </source>
</evidence>
<keyword evidence="8" id="KW-1185">Reference proteome</keyword>
<dbReference type="InterPro" id="IPR018164">
    <property type="entry name" value="Ala-tRNA-synth_IIc_N"/>
</dbReference>
<sequence>MALYHENAYVKKFKTNISKIIKFEDTYGLILEKTYFYPESGGQLADKGKINNIDVINVIKRNDEIVHIVKNKPKSESVECYINWDRRYDFMQQHTGQHLLSAVIDDKYQSETVSFHMSEEYSFIDIDIPKLGEKTIKEIENEVNSLIWENKVINTFWIDPDKIDSYDIRKQGKYDEKIRMVEIEDVDLSMCGGTHVSEICEIGMLKITNAEKVKENTFRIYFRCGRRALQYFQSINIMINNLSSILSVKRSEIVKMAKKFKKDRENYYHEIENLKERLIDEKLKNIKTNSRKIVYDTVNDIDNNALNYYANQILQTNTKIAILYDTVQKFLLIRQKGNEYNLKEIGNSIISRYSAKGGGSELIFQIVNIEISNLKNEIIERYIK</sequence>
<dbReference type="InterPro" id="IPR051335">
    <property type="entry name" value="Alanyl-tRNA_Editing_Enzymes"/>
</dbReference>
<gene>
    <name evidence="7" type="ORF">FXF47_02580</name>
</gene>
<protein>
    <recommendedName>
        <fullName evidence="6">Alanyl-transfer RNA synthetases family profile domain-containing protein</fullName>
    </recommendedName>
</protein>
<comment type="subcellular location">
    <subcellularLocation>
        <location evidence="2">Cytoplasm</location>
    </subcellularLocation>
</comment>
<evidence type="ECO:0000256" key="3">
    <source>
        <dbReference type="ARBA" id="ARBA00022723"/>
    </source>
</evidence>
<dbReference type="InterPro" id="IPR018165">
    <property type="entry name" value="Ala-tRNA-synth_IIc_core"/>
</dbReference>
<dbReference type="GO" id="GO:0004813">
    <property type="term" value="F:alanine-tRNA ligase activity"/>
    <property type="evidence" value="ECO:0007669"/>
    <property type="project" value="InterPro"/>
</dbReference>
<feature type="coiled-coil region" evidence="5">
    <location>
        <begin position="257"/>
        <end position="284"/>
    </location>
</feature>
<organism evidence="7 8">
    <name type="scientific">Candidatus Mcinerneyibacterium aminivorans</name>
    <dbReference type="NCBI Taxonomy" id="2703815"/>
    <lineage>
        <taxon>Bacteria</taxon>
        <taxon>Candidatus Macinerneyibacteriota</taxon>
        <taxon>Candidatus Mcinerneyibacteria</taxon>
        <taxon>Candidatus Mcinerneyibacteriales</taxon>
        <taxon>Candidatus Mcinerneyibacteriaceae</taxon>
        <taxon>Candidatus Mcinerneyibacterium</taxon>
    </lineage>
</organism>
<evidence type="ECO:0000313" key="8">
    <source>
        <dbReference type="Proteomes" id="UP000324143"/>
    </source>
</evidence>
<dbReference type="PANTHER" id="PTHR43462:SF1">
    <property type="entry name" value="ALANYL-TRNA EDITING PROTEIN AARSD1"/>
    <property type="match status" value="1"/>
</dbReference>